<name>A0A026WP87_OOCBI</name>
<evidence type="ECO:0000313" key="2">
    <source>
        <dbReference type="EMBL" id="EZA57778.1"/>
    </source>
</evidence>
<feature type="compositionally biased region" description="Basic and acidic residues" evidence="1">
    <location>
        <begin position="35"/>
        <end position="45"/>
    </location>
</feature>
<dbReference type="AlphaFoldDB" id="A0A026WP87"/>
<evidence type="ECO:0000256" key="1">
    <source>
        <dbReference type="SAM" id="MobiDB-lite"/>
    </source>
</evidence>
<evidence type="ECO:0000313" key="3">
    <source>
        <dbReference type="Proteomes" id="UP000053097"/>
    </source>
</evidence>
<protein>
    <submittedName>
        <fullName evidence="2">Uncharacterized protein</fullName>
    </submittedName>
</protein>
<sequence>MSTCKSPELRHKSTLKGRSAKEENASTARALFSKTEPRFNADIKDGFGLTQDNTSKSPTAPFRVRSRC</sequence>
<organism evidence="2 3">
    <name type="scientific">Ooceraea biroi</name>
    <name type="common">Clonal raider ant</name>
    <name type="synonym">Cerapachys biroi</name>
    <dbReference type="NCBI Taxonomy" id="2015173"/>
    <lineage>
        <taxon>Eukaryota</taxon>
        <taxon>Metazoa</taxon>
        <taxon>Ecdysozoa</taxon>
        <taxon>Arthropoda</taxon>
        <taxon>Hexapoda</taxon>
        <taxon>Insecta</taxon>
        <taxon>Pterygota</taxon>
        <taxon>Neoptera</taxon>
        <taxon>Endopterygota</taxon>
        <taxon>Hymenoptera</taxon>
        <taxon>Apocrita</taxon>
        <taxon>Aculeata</taxon>
        <taxon>Formicoidea</taxon>
        <taxon>Formicidae</taxon>
        <taxon>Dorylinae</taxon>
        <taxon>Ooceraea</taxon>
    </lineage>
</organism>
<keyword evidence="3" id="KW-1185">Reference proteome</keyword>
<feature type="region of interest" description="Disordered" evidence="1">
    <location>
        <begin position="1"/>
        <end position="68"/>
    </location>
</feature>
<dbReference type="EMBL" id="KK107139">
    <property type="protein sequence ID" value="EZA57778.1"/>
    <property type="molecule type" value="Genomic_DNA"/>
</dbReference>
<dbReference type="Proteomes" id="UP000053097">
    <property type="component" value="Unassembled WGS sequence"/>
</dbReference>
<accession>A0A026WP87</accession>
<gene>
    <name evidence="2" type="ORF">X777_00880</name>
</gene>
<reference evidence="2 3" key="1">
    <citation type="journal article" date="2014" name="Curr. Biol.">
        <title>The genome of the clonal raider ant Cerapachys biroi.</title>
        <authorList>
            <person name="Oxley P.R."/>
            <person name="Ji L."/>
            <person name="Fetter-Pruneda I."/>
            <person name="McKenzie S.K."/>
            <person name="Li C."/>
            <person name="Hu H."/>
            <person name="Zhang G."/>
            <person name="Kronauer D.J."/>
        </authorList>
    </citation>
    <scope>NUCLEOTIDE SEQUENCE [LARGE SCALE GENOMIC DNA]</scope>
</reference>
<proteinExistence type="predicted"/>